<evidence type="ECO:0000313" key="13">
    <source>
        <dbReference type="RefSeq" id="XP_004912399.2"/>
    </source>
</evidence>
<feature type="transmembrane region" description="Helical" evidence="10">
    <location>
        <begin position="78"/>
        <end position="96"/>
    </location>
</feature>
<dbReference type="Ensembl" id="ENSXETT00000005008">
    <property type="protein sequence ID" value="ENSXETP00000005008"/>
    <property type="gene ID" value="ENSXETG00000012563"/>
</dbReference>
<dbReference type="OrthoDB" id="8612291at2759"/>
<dbReference type="Proteomes" id="UP000008143">
    <property type="component" value="Chromosome 2"/>
</dbReference>
<dbReference type="GeneTree" id="ENSGT00940000161922"/>
<comment type="similarity">
    <text evidence="3">Belongs to the claudin family.</text>
</comment>
<dbReference type="OMA" id="INSCCRK"/>
<dbReference type="GO" id="GO:0005923">
    <property type="term" value="C:bicellular tight junction"/>
    <property type="evidence" value="ECO:0000318"/>
    <property type="project" value="GO_Central"/>
</dbReference>
<feature type="transmembrane region" description="Helical" evidence="10">
    <location>
        <begin position="117"/>
        <end position="142"/>
    </location>
</feature>
<evidence type="ECO:0000256" key="3">
    <source>
        <dbReference type="ARBA" id="ARBA00008295"/>
    </source>
</evidence>
<reference evidence="11" key="1">
    <citation type="journal article" date="2010" name="Science">
        <title>The genome of the Western clawed frog Xenopus tropicalis.</title>
        <authorList>
            <person name="Hellsten U."/>
            <person name="Harland R.M."/>
            <person name="Gilchrist M.J."/>
            <person name="Hendrix D."/>
            <person name="Jurka J."/>
            <person name="Kapitonov V."/>
            <person name="Ovcharenko I."/>
            <person name="Putnam N.H."/>
            <person name="Shu S."/>
            <person name="Taher L."/>
            <person name="Blitz I.L."/>
            <person name="Blumberg B."/>
            <person name="Dichmann D.S."/>
            <person name="Dubchak I."/>
            <person name="Amaya E."/>
            <person name="Detter J.C."/>
            <person name="Fletcher R."/>
            <person name="Gerhard D.S."/>
            <person name="Goodstein D."/>
            <person name="Graves T."/>
            <person name="Grigoriev I.V."/>
            <person name="Grimwood J."/>
            <person name="Kawashima T."/>
            <person name="Lindquist E."/>
            <person name="Lucas S.M."/>
            <person name="Mead P.E."/>
            <person name="Mitros T."/>
            <person name="Ogino H."/>
            <person name="Ohta Y."/>
            <person name="Poliakov A.V."/>
            <person name="Pollet N."/>
            <person name="Robert J."/>
            <person name="Salamov A."/>
            <person name="Sater A.K."/>
            <person name="Schmutz J."/>
            <person name="Terry A."/>
            <person name="Vize P.D."/>
            <person name="Warren W.C."/>
            <person name="Wells D."/>
            <person name="Wills A."/>
            <person name="Wilson R.K."/>
            <person name="Zimmerman L.B."/>
            <person name="Zorn A.M."/>
            <person name="Grainger R."/>
            <person name="Grammer T."/>
            <person name="Khokha M.K."/>
            <person name="Richardson P.M."/>
            <person name="Rokhsar D.S."/>
        </authorList>
    </citation>
    <scope>NUCLEOTIDE SEQUENCE [LARGE SCALE GENOMIC DNA]</scope>
    <source>
        <strain evidence="11">Nigerian</strain>
    </source>
</reference>
<name>F6ZIL0_XENTR</name>
<dbReference type="GO" id="GO:0007155">
    <property type="term" value="P:cell adhesion"/>
    <property type="evidence" value="ECO:0000318"/>
    <property type="project" value="GO_Central"/>
</dbReference>
<evidence type="ECO:0000256" key="7">
    <source>
        <dbReference type="ARBA" id="ARBA00022949"/>
    </source>
</evidence>
<dbReference type="GO" id="GO:0070830">
    <property type="term" value="P:bicellular tight junction assembly"/>
    <property type="evidence" value="ECO:0000318"/>
    <property type="project" value="GO_Central"/>
</dbReference>
<evidence type="ECO:0000313" key="11">
    <source>
        <dbReference type="Ensembl" id="ENSXETP00000005008"/>
    </source>
</evidence>
<dbReference type="InterPro" id="IPR004031">
    <property type="entry name" value="PMP22/EMP/MP20/Claudin"/>
</dbReference>
<dbReference type="PANTHER" id="PTHR12002">
    <property type="entry name" value="CLAUDIN"/>
    <property type="match status" value="1"/>
</dbReference>
<feature type="transmembrane region" description="Helical" evidence="10">
    <location>
        <begin position="12"/>
        <end position="34"/>
    </location>
</feature>
<evidence type="ECO:0000256" key="2">
    <source>
        <dbReference type="ARBA" id="ARBA00004651"/>
    </source>
</evidence>
<gene>
    <name evidence="11 13 14" type="primary">LOC101731682</name>
</gene>
<evidence type="ECO:0000313" key="12">
    <source>
        <dbReference type="Proteomes" id="UP000008143"/>
    </source>
</evidence>
<keyword evidence="8 10" id="KW-1133">Transmembrane helix</keyword>
<dbReference type="GO" id="GO:0005886">
    <property type="term" value="C:plasma membrane"/>
    <property type="evidence" value="ECO:0000318"/>
    <property type="project" value="GO_Central"/>
</dbReference>
<reference evidence="13" key="3">
    <citation type="submission" date="2025-04" db="UniProtKB">
        <authorList>
            <consortium name="RefSeq"/>
        </authorList>
    </citation>
    <scope>IDENTIFICATION</scope>
    <source>
        <strain evidence="13">Nigerian</strain>
        <tissue evidence="13">Liver and blood</tissue>
    </source>
</reference>
<evidence type="ECO:0000313" key="14">
    <source>
        <dbReference type="Xenbase" id="XB-GENE-29085551"/>
    </source>
</evidence>
<evidence type="ECO:0000256" key="9">
    <source>
        <dbReference type="ARBA" id="ARBA00023136"/>
    </source>
</evidence>
<dbReference type="PRINTS" id="PR01077">
    <property type="entry name" value="CLAUDIN"/>
</dbReference>
<feature type="transmembrane region" description="Helical" evidence="10">
    <location>
        <begin position="162"/>
        <end position="183"/>
    </location>
</feature>
<dbReference type="InterPro" id="IPR006187">
    <property type="entry name" value="Claudin"/>
</dbReference>
<evidence type="ECO:0000256" key="4">
    <source>
        <dbReference type="ARBA" id="ARBA00022427"/>
    </source>
</evidence>
<comment type="subcellular location">
    <subcellularLocation>
        <location evidence="1">Cell junction</location>
        <location evidence="1">Tight junction</location>
    </subcellularLocation>
    <subcellularLocation>
        <location evidence="2">Cell membrane</location>
        <topology evidence="2">Multi-pass membrane protein</topology>
    </subcellularLocation>
</comment>
<dbReference type="Xenbase" id="XB-GENE-29085551">
    <property type="gene designation" value="LOC101731682"/>
</dbReference>
<reference evidence="11" key="2">
    <citation type="submission" date="2011-06" db="UniProtKB">
        <authorList>
            <consortium name="Ensembl"/>
        </authorList>
    </citation>
    <scope>IDENTIFICATION</scope>
</reference>
<dbReference type="AlphaFoldDB" id="F6ZIL0"/>
<dbReference type="HOGENOM" id="CLU_076370_1_2_1"/>
<dbReference type="eggNOG" id="ENOG502SR9N">
    <property type="taxonomic scope" value="Eukaryota"/>
</dbReference>
<dbReference type="ExpressionAtlas" id="F6ZIL0">
    <property type="expression patterns" value="baseline"/>
</dbReference>
<evidence type="ECO:0000256" key="1">
    <source>
        <dbReference type="ARBA" id="ARBA00004435"/>
    </source>
</evidence>
<keyword evidence="6 10" id="KW-0812">Transmembrane</keyword>
<evidence type="ECO:0000256" key="8">
    <source>
        <dbReference type="ARBA" id="ARBA00022989"/>
    </source>
</evidence>
<protein>
    <submittedName>
        <fullName evidence="11 13">Claudin-22</fullName>
    </submittedName>
</protein>
<keyword evidence="4" id="KW-0796">Tight junction</keyword>
<dbReference type="Gene3D" id="1.20.140.150">
    <property type="match status" value="1"/>
</dbReference>
<dbReference type="AGR" id="Xenbase:XB-GENE-29085551"/>
<sequence length="208" mass="22647">MDSGLCFTELAALFLSLIGHICCLVALFIPHWLIVSSGMIVNESYRLGLWQTCVIQDVGSRVCQDFHTIFDLPLQIQLGRVLMCLSVSFGALGFMVSTPALNCLKCLDDQDKYVRKIAIMVGGVLFLLAGALSICFISYFAYDALVKFWNLPKDIPRFEYGSAMFSGWAGGFFLIAGGSVLIVSHFYTGQGGTPAVGSNTTTIKLESV</sequence>
<accession>F6ZIL0</accession>
<keyword evidence="5" id="KW-1003">Cell membrane</keyword>
<keyword evidence="7" id="KW-0965">Cell junction</keyword>
<dbReference type="Pfam" id="PF00822">
    <property type="entry name" value="PMP22_Claudin"/>
    <property type="match status" value="1"/>
</dbReference>
<dbReference type="GO" id="GO:0005198">
    <property type="term" value="F:structural molecule activity"/>
    <property type="evidence" value="ECO:0007669"/>
    <property type="project" value="InterPro"/>
</dbReference>
<evidence type="ECO:0000256" key="10">
    <source>
        <dbReference type="SAM" id="Phobius"/>
    </source>
</evidence>
<keyword evidence="9 10" id="KW-0472">Membrane</keyword>
<evidence type="ECO:0000256" key="6">
    <source>
        <dbReference type="ARBA" id="ARBA00022692"/>
    </source>
</evidence>
<dbReference type="GeneID" id="101731682"/>
<dbReference type="RefSeq" id="XP_004912399.2">
    <property type="nucleotide sequence ID" value="XM_004912342.2"/>
</dbReference>
<evidence type="ECO:0000256" key="5">
    <source>
        <dbReference type="ARBA" id="ARBA00022475"/>
    </source>
</evidence>
<dbReference type="KEGG" id="xtr:101731682"/>
<organism evidence="11">
    <name type="scientific">Xenopus tropicalis</name>
    <name type="common">Western clawed frog</name>
    <name type="synonym">Silurana tropicalis</name>
    <dbReference type="NCBI Taxonomy" id="8364"/>
    <lineage>
        <taxon>Eukaryota</taxon>
        <taxon>Metazoa</taxon>
        <taxon>Chordata</taxon>
        <taxon>Craniata</taxon>
        <taxon>Vertebrata</taxon>
        <taxon>Euteleostomi</taxon>
        <taxon>Amphibia</taxon>
        <taxon>Batrachia</taxon>
        <taxon>Anura</taxon>
        <taxon>Pipoidea</taxon>
        <taxon>Pipidae</taxon>
        <taxon>Xenopodinae</taxon>
        <taxon>Xenopus</taxon>
        <taxon>Silurana</taxon>
    </lineage>
</organism>
<keyword evidence="12" id="KW-1185">Reference proteome</keyword>
<proteinExistence type="inferred from homology"/>